<keyword evidence="3" id="KW-0862">Zinc</keyword>
<accession>A0ABM3MAR8</accession>
<name>A0ABM3MAR8_GALME</name>
<reference evidence="6" key="1">
    <citation type="submission" date="2025-08" db="UniProtKB">
        <authorList>
            <consortium name="RefSeq"/>
        </authorList>
    </citation>
    <scope>IDENTIFICATION</scope>
    <source>
        <tissue evidence="6">Whole larvae</tissue>
    </source>
</reference>
<sequence length="265" mass="30614">MYNFFSQSECHFIPTRKGNHLVMFNKFTYSKDNRSRSNYYCSKRSIGCKARIKLLGNGKVIVDLPYEFIPTPKGNHLIMLNSYTYSKDNKSRNYYCSKKSIGCKARIKLLDNGKLIVGDSYHCHEPPKYVVTSSGKYVKVKMKFFFSVLPYHFIPTLKGNNLIMLNKFTYSKDSKSRNYYCSKKLMGCRARIKLLEDGKIVVYDDKHSHDPPNYVVTSSGKYVKFISFCRLAKVTCYCIWVIHIQKTTKAQIITVPNDGVDARPA</sequence>
<keyword evidence="1" id="KW-0479">Metal-binding</keyword>
<keyword evidence="2" id="KW-0863">Zinc-finger</keyword>
<organism evidence="5 6">
    <name type="scientific">Galleria mellonella</name>
    <name type="common">Greater wax moth</name>
    <dbReference type="NCBI Taxonomy" id="7137"/>
    <lineage>
        <taxon>Eukaryota</taxon>
        <taxon>Metazoa</taxon>
        <taxon>Ecdysozoa</taxon>
        <taxon>Arthropoda</taxon>
        <taxon>Hexapoda</taxon>
        <taxon>Insecta</taxon>
        <taxon>Pterygota</taxon>
        <taxon>Neoptera</taxon>
        <taxon>Endopterygota</taxon>
        <taxon>Lepidoptera</taxon>
        <taxon>Glossata</taxon>
        <taxon>Ditrysia</taxon>
        <taxon>Pyraloidea</taxon>
        <taxon>Pyralidae</taxon>
        <taxon>Galleriinae</taxon>
        <taxon>Galleria</taxon>
    </lineage>
</organism>
<evidence type="ECO:0000313" key="6">
    <source>
        <dbReference type="RefSeq" id="XP_052748512.1"/>
    </source>
</evidence>
<proteinExistence type="predicted"/>
<evidence type="ECO:0000256" key="2">
    <source>
        <dbReference type="ARBA" id="ARBA00022771"/>
    </source>
</evidence>
<dbReference type="RefSeq" id="XP_052748512.1">
    <property type="nucleotide sequence ID" value="XM_052892552.1"/>
</dbReference>
<dbReference type="Proteomes" id="UP001652740">
    <property type="component" value="Unplaced"/>
</dbReference>
<evidence type="ECO:0000256" key="1">
    <source>
        <dbReference type="ARBA" id="ARBA00022723"/>
    </source>
</evidence>
<dbReference type="InterPro" id="IPR007588">
    <property type="entry name" value="Znf_FLYWCH"/>
</dbReference>
<feature type="domain" description="FLYWCH-type" evidence="4">
    <location>
        <begin position="68"/>
        <end position="124"/>
    </location>
</feature>
<dbReference type="GeneID" id="116412631"/>
<evidence type="ECO:0000259" key="4">
    <source>
        <dbReference type="Pfam" id="PF04500"/>
    </source>
</evidence>
<dbReference type="Gene3D" id="2.20.25.240">
    <property type="match status" value="3"/>
</dbReference>
<evidence type="ECO:0000256" key="3">
    <source>
        <dbReference type="ARBA" id="ARBA00022833"/>
    </source>
</evidence>
<keyword evidence="5" id="KW-1185">Reference proteome</keyword>
<feature type="domain" description="FLYWCH-type" evidence="4">
    <location>
        <begin position="153"/>
        <end position="209"/>
    </location>
</feature>
<protein>
    <submittedName>
        <fullName evidence="6">Uncharacterized protein LOC116412631</fullName>
    </submittedName>
</protein>
<gene>
    <name evidence="6" type="primary">LOC116412631</name>
</gene>
<evidence type="ECO:0000313" key="5">
    <source>
        <dbReference type="Proteomes" id="UP001652740"/>
    </source>
</evidence>
<feature type="domain" description="FLYWCH-type" evidence="4">
    <location>
        <begin position="12"/>
        <end position="60"/>
    </location>
</feature>
<dbReference type="Pfam" id="PF04500">
    <property type="entry name" value="FLYWCH"/>
    <property type="match status" value="3"/>
</dbReference>